<keyword evidence="3" id="KW-0333">Golgi apparatus</keyword>
<evidence type="ECO:0000256" key="5">
    <source>
        <dbReference type="SAM" id="MobiDB-lite"/>
    </source>
</evidence>
<feature type="region of interest" description="Disordered" evidence="5">
    <location>
        <begin position="43"/>
        <end position="166"/>
    </location>
</feature>
<dbReference type="GO" id="GO:0016301">
    <property type="term" value="F:kinase activity"/>
    <property type="evidence" value="ECO:0007669"/>
    <property type="project" value="UniProtKB-KW"/>
</dbReference>
<comment type="similarity">
    <text evidence="2">Belongs to the GKAP1 family.</text>
</comment>
<sequence length="273" mass="31172">MFELIACLAFYQLRNLAFKKIAQRPCAPPPCMTLSGIAGELLSPPAADHNMPPEGWQQWKKKDEQPNNTNASSPKSRGGKEGVGKKDKKKNQQAKDKKTVSLQDFQADGSAEQKKQEKEEERFFNKVEDDVTRIVQQEKKREQFTNSHGQEATSTTEHEPDPRAEQLKYDLEKKDQDIEKLKKNILQWEGKYKEVKARNSQLLKMLQQGEMKDKAELLLQVEELLHIKEELSAEVASLHGALEQERSKVKGLQSDQLKHQGNKKGKKGPEMDL</sequence>
<dbReference type="OrthoDB" id="8935565at2759"/>
<dbReference type="PRINTS" id="PR02083">
    <property type="entry name" value="GKINASEAP1"/>
</dbReference>
<feature type="compositionally biased region" description="Polar residues" evidence="5">
    <location>
        <begin position="144"/>
        <end position="155"/>
    </location>
</feature>
<keyword evidence="7" id="KW-1185">Reference proteome</keyword>
<evidence type="ECO:0000256" key="3">
    <source>
        <dbReference type="ARBA" id="ARBA00023034"/>
    </source>
</evidence>
<reference evidence="6 7" key="1">
    <citation type="submission" date="2019-03" db="EMBL/GenBank/DDBJ databases">
        <title>First draft genome of Liparis tanakae, snailfish: a comprehensive survey of snailfish specific genes.</title>
        <authorList>
            <person name="Kim W."/>
            <person name="Song I."/>
            <person name="Jeong J.-H."/>
            <person name="Kim D."/>
            <person name="Kim S."/>
            <person name="Ryu S."/>
            <person name="Song J.Y."/>
            <person name="Lee S.K."/>
        </authorList>
    </citation>
    <scope>NUCLEOTIDE SEQUENCE [LARGE SCALE GENOMIC DNA]</scope>
    <source>
        <tissue evidence="6">Muscle</tissue>
    </source>
</reference>
<feature type="compositionally biased region" description="Polar residues" evidence="5">
    <location>
        <begin position="66"/>
        <end position="75"/>
    </location>
</feature>
<feature type="compositionally biased region" description="Basic and acidic residues" evidence="5">
    <location>
        <begin position="156"/>
        <end position="166"/>
    </location>
</feature>
<dbReference type="PANTHER" id="PTHR14899:SF0">
    <property type="entry name" value="G KINASE-ANCHORING PROTEIN 1"/>
    <property type="match status" value="1"/>
</dbReference>
<evidence type="ECO:0000313" key="6">
    <source>
        <dbReference type="EMBL" id="TNN80665.1"/>
    </source>
</evidence>
<gene>
    <name evidence="6" type="primary">gkap1</name>
    <name evidence="6" type="ORF">EYF80_009173</name>
</gene>
<evidence type="ECO:0000256" key="4">
    <source>
        <dbReference type="ARBA" id="ARBA00023054"/>
    </source>
</evidence>
<keyword evidence="6" id="KW-0808">Transferase</keyword>
<protein>
    <submittedName>
        <fullName evidence="6">G kinase-anchoring protein 1</fullName>
    </submittedName>
</protein>
<evidence type="ECO:0000256" key="1">
    <source>
        <dbReference type="ARBA" id="ARBA00004555"/>
    </source>
</evidence>
<dbReference type="EMBL" id="SRLO01000053">
    <property type="protein sequence ID" value="TNN80665.1"/>
    <property type="molecule type" value="Genomic_DNA"/>
</dbReference>
<dbReference type="GO" id="GO:0005794">
    <property type="term" value="C:Golgi apparatus"/>
    <property type="evidence" value="ECO:0007669"/>
    <property type="project" value="UniProtKB-SubCell"/>
</dbReference>
<dbReference type="PANTHER" id="PTHR14899">
    <property type="entry name" value="G KINASE ANCHORING PROTEIN 1"/>
    <property type="match status" value="1"/>
</dbReference>
<name>A0A4Z2IS04_9TELE</name>
<feature type="region of interest" description="Disordered" evidence="5">
    <location>
        <begin position="245"/>
        <end position="273"/>
    </location>
</feature>
<dbReference type="Proteomes" id="UP000314294">
    <property type="component" value="Unassembled WGS sequence"/>
</dbReference>
<keyword evidence="6" id="KW-0418">Kinase</keyword>
<proteinExistence type="inferred from homology"/>
<evidence type="ECO:0000313" key="7">
    <source>
        <dbReference type="Proteomes" id="UP000314294"/>
    </source>
</evidence>
<evidence type="ECO:0000256" key="2">
    <source>
        <dbReference type="ARBA" id="ARBA00006662"/>
    </source>
</evidence>
<feature type="compositionally biased region" description="Basic and acidic residues" evidence="5">
    <location>
        <begin position="111"/>
        <end position="143"/>
    </location>
</feature>
<dbReference type="AlphaFoldDB" id="A0A4Z2IS04"/>
<keyword evidence="4" id="KW-0175">Coiled coil</keyword>
<accession>A0A4Z2IS04</accession>
<comment type="caution">
    <text evidence="6">The sequence shown here is derived from an EMBL/GenBank/DDBJ whole genome shotgun (WGS) entry which is preliminary data.</text>
</comment>
<comment type="subcellular location">
    <subcellularLocation>
        <location evidence="1">Golgi apparatus</location>
    </subcellularLocation>
</comment>
<dbReference type="InterPro" id="IPR026109">
    <property type="entry name" value="GKAP1"/>
</dbReference>
<dbReference type="GO" id="GO:0007165">
    <property type="term" value="P:signal transduction"/>
    <property type="evidence" value="ECO:0007669"/>
    <property type="project" value="InterPro"/>
</dbReference>
<organism evidence="6 7">
    <name type="scientific">Liparis tanakae</name>
    <name type="common">Tanaka's snailfish</name>
    <dbReference type="NCBI Taxonomy" id="230148"/>
    <lineage>
        <taxon>Eukaryota</taxon>
        <taxon>Metazoa</taxon>
        <taxon>Chordata</taxon>
        <taxon>Craniata</taxon>
        <taxon>Vertebrata</taxon>
        <taxon>Euteleostomi</taxon>
        <taxon>Actinopterygii</taxon>
        <taxon>Neopterygii</taxon>
        <taxon>Teleostei</taxon>
        <taxon>Neoteleostei</taxon>
        <taxon>Acanthomorphata</taxon>
        <taxon>Eupercaria</taxon>
        <taxon>Perciformes</taxon>
        <taxon>Cottioidei</taxon>
        <taxon>Cottales</taxon>
        <taxon>Liparidae</taxon>
        <taxon>Liparis</taxon>
    </lineage>
</organism>